<dbReference type="Pfam" id="PF13489">
    <property type="entry name" value="Methyltransf_23"/>
    <property type="match status" value="1"/>
</dbReference>
<reference evidence="2 3" key="1">
    <citation type="journal article" date="1998" name="Nature">
        <title>The complete genome of the hyperthermophilic bacterium Aquifex aeolicus.</title>
        <authorList>
            <person name="Deckert G."/>
            <person name="Warren P.V."/>
            <person name="Gaasterland T."/>
            <person name="Young W.G."/>
            <person name="Lenox A.L."/>
            <person name="Graham D.E."/>
            <person name="Overbeek R."/>
            <person name="Snead M.A."/>
            <person name="Keller M."/>
            <person name="Aujay M."/>
            <person name="Huber R."/>
            <person name="Feldman R.A."/>
            <person name="Short J.M."/>
            <person name="Olson G.J."/>
            <person name="Swanson R.V."/>
        </authorList>
    </citation>
    <scope>NUCLEOTIDE SEQUENCE [LARGE SCALE GENOMIC DNA]</scope>
    <source>
        <strain evidence="2 3">VF5</strain>
    </source>
</reference>
<dbReference type="PANTHER" id="PTHR43861">
    <property type="entry name" value="TRANS-ACONITATE 2-METHYLTRANSFERASE-RELATED"/>
    <property type="match status" value="1"/>
</dbReference>
<dbReference type="Gene3D" id="3.40.50.150">
    <property type="entry name" value="Vaccinia Virus protein VP39"/>
    <property type="match status" value="1"/>
</dbReference>
<dbReference type="InterPro" id="IPR025282">
    <property type="entry name" value="DUF4214"/>
</dbReference>
<dbReference type="KEGG" id="aae:aq_1079"/>
<dbReference type="HOGENOM" id="CLU_039386_0_0_0"/>
<sequence>MRFSIRNVSEQEVKREIRHILEEVSSDKDEISNKHKPTTVVKPVDFENIDLNYLFSLNGAEFVRSAYRLVLGREPDPQGIEYFLSKLFSGEYTKGDVIVHLRLSKEGRKRKTKIKGFYKLAIPFFLKRVPIISKFYNLGKFLIFPERFLRRLIALENFSYTHILELKHELYILKQSTNEKIRFLEEITSPLRKIEVNNIWTKEFNFGIENKENFYASFENAFRGGYESIKEKQKIYLDILKKEGVRGKVLDVGCGRGEFLELLKQEGFEGIGIDVNNYLIDLLKKRGFKVFNMDAISFLEQFDEALDAITAFQVIEHMSIKYLKKFLELSYKKLSNGGLIILETINPWNIEAFARFYLDETHVRPIVPEYLYFLLKYIGFKDVKVIFLSPLEKEIFSFQKLKYYYLDYAVIGKKEE</sequence>
<dbReference type="EMBL" id="AE000657">
    <property type="protein sequence ID" value="AAC07137.1"/>
    <property type="molecule type" value="Genomic_DNA"/>
</dbReference>
<dbReference type="AlphaFoldDB" id="O67172"/>
<dbReference type="Pfam" id="PF13946">
    <property type="entry name" value="DUF4214"/>
    <property type="match status" value="1"/>
</dbReference>
<dbReference type="Proteomes" id="UP000000798">
    <property type="component" value="Chromosome"/>
</dbReference>
<keyword evidence="3" id="KW-1185">Reference proteome</keyword>
<dbReference type="CDD" id="cd02440">
    <property type="entry name" value="AdoMet_MTases"/>
    <property type="match status" value="1"/>
</dbReference>
<dbReference type="PIR" id="A70393">
    <property type="entry name" value="A70393"/>
</dbReference>
<dbReference type="eggNOG" id="COG2230">
    <property type="taxonomic scope" value="Bacteria"/>
</dbReference>
<protein>
    <recommendedName>
        <fullName evidence="1">DUF4214 domain-containing protein</fullName>
    </recommendedName>
</protein>
<dbReference type="PANTHER" id="PTHR43861:SF6">
    <property type="entry name" value="METHYLTRANSFERASE TYPE 11"/>
    <property type="match status" value="1"/>
</dbReference>
<dbReference type="RefSeq" id="WP_010880673.1">
    <property type="nucleotide sequence ID" value="NC_000918.1"/>
</dbReference>
<gene>
    <name evidence="2" type="ordered locus">aq_1079</name>
</gene>
<evidence type="ECO:0000313" key="3">
    <source>
        <dbReference type="Proteomes" id="UP000000798"/>
    </source>
</evidence>
<evidence type="ECO:0000313" key="2">
    <source>
        <dbReference type="EMBL" id="AAC07137.1"/>
    </source>
</evidence>
<accession>O67172</accession>
<organism evidence="2 3">
    <name type="scientific">Aquifex aeolicus (strain VF5)</name>
    <dbReference type="NCBI Taxonomy" id="224324"/>
    <lineage>
        <taxon>Bacteria</taxon>
        <taxon>Pseudomonadati</taxon>
        <taxon>Aquificota</taxon>
        <taxon>Aquificia</taxon>
        <taxon>Aquificales</taxon>
        <taxon>Aquificaceae</taxon>
        <taxon>Aquifex</taxon>
    </lineage>
</organism>
<dbReference type="SUPFAM" id="SSF53335">
    <property type="entry name" value="S-adenosyl-L-methionine-dependent methyltransferases"/>
    <property type="match status" value="1"/>
</dbReference>
<evidence type="ECO:0000259" key="1">
    <source>
        <dbReference type="Pfam" id="PF13946"/>
    </source>
</evidence>
<name>O67172_AQUAE</name>
<dbReference type="OrthoDB" id="9782855at2"/>
<dbReference type="STRING" id="224324.aq_1079"/>
<feature type="domain" description="DUF4214" evidence="1">
    <location>
        <begin position="58"/>
        <end position="107"/>
    </location>
</feature>
<dbReference type="InterPro" id="IPR029063">
    <property type="entry name" value="SAM-dependent_MTases_sf"/>
</dbReference>
<proteinExistence type="predicted"/>
<dbReference type="InParanoid" id="O67172"/>
<dbReference type="EnsemblBacteria" id="AAC07137">
    <property type="protein sequence ID" value="AAC07137"/>
    <property type="gene ID" value="aq_1079"/>
</dbReference>
<dbReference type="GO" id="GO:0008168">
    <property type="term" value="F:methyltransferase activity"/>
    <property type="evidence" value="ECO:0000318"/>
    <property type="project" value="GO_Central"/>
</dbReference>